<proteinExistence type="predicted"/>
<evidence type="ECO:0008006" key="3">
    <source>
        <dbReference type="Google" id="ProtNLM"/>
    </source>
</evidence>
<dbReference type="AlphaFoldDB" id="A0A031JRJ9"/>
<evidence type="ECO:0000313" key="2">
    <source>
        <dbReference type="Proteomes" id="UP000024329"/>
    </source>
</evidence>
<evidence type="ECO:0000313" key="1">
    <source>
        <dbReference type="EMBL" id="EZP80376.1"/>
    </source>
</evidence>
<comment type="caution">
    <text evidence="1">The sequence shown here is derived from an EMBL/GenBank/DDBJ whole genome shotgun (WGS) entry which is preliminary data.</text>
</comment>
<accession>A0A031JRJ9</accession>
<name>A0A031JRJ9_9SPHN</name>
<gene>
    <name evidence="1" type="ORF">BV97_03463</name>
</gene>
<protein>
    <recommendedName>
        <fullName evidence="3">RiboL-PSP-HEPN domain-containing protein</fullName>
    </recommendedName>
</protein>
<reference evidence="1 2" key="1">
    <citation type="submission" date="2014-03" db="EMBL/GenBank/DDBJ databases">
        <title>Whole genome sequence of Novosphingobium resinovorum KF1.</title>
        <authorList>
            <person name="Gan H.M."/>
            <person name="Gan H.Y."/>
            <person name="Chew T.H."/>
            <person name="Savka M.A."/>
        </authorList>
    </citation>
    <scope>NUCLEOTIDE SEQUENCE [LARGE SCALE GENOMIC DNA]</scope>
    <source>
        <strain evidence="1 2">KF1</strain>
    </source>
</reference>
<organism evidence="1 2">
    <name type="scientific">Novosphingobium resinovorum</name>
    <dbReference type="NCBI Taxonomy" id="158500"/>
    <lineage>
        <taxon>Bacteria</taxon>
        <taxon>Pseudomonadati</taxon>
        <taxon>Pseudomonadota</taxon>
        <taxon>Alphaproteobacteria</taxon>
        <taxon>Sphingomonadales</taxon>
        <taxon>Sphingomonadaceae</taxon>
        <taxon>Novosphingobium</taxon>
    </lineage>
</organism>
<dbReference type="Proteomes" id="UP000024329">
    <property type="component" value="Unassembled WGS sequence"/>
</dbReference>
<sequence>MNLSLAATRREVRDQTNRLLTILEDMPATAPSRYALSEMVLIRAATVFEEALAAIAYKIACGATFDNGKLDIVLVTSRSLAGARATMLTEGGALASPKQWLKWTRAKFISQSVKGVLAPSSHYVNTCQIFGTQIADLFDARNYAAHKTNTSRTKYKKLVKKQYGHERRIQLGYFLLTKNLSPTSNIEKYIKNVQIIVDQVVAGP</sequence>
<dbReference type="EMBL" id="JFYZ01000017">
    <property type="protein sequence ID" value="EZP80376.1"/>
    <property type="molecule type" value="Genomic_DNA"/>
</dbReference>